<feature type="region of interest" description="Disordered" evidence="1">
    <location>
        <begin position="612"/>
        <end position="639"/>
    </location>
</feature>
<feature type="compositionally biased region" description="Basic and acidic residues" evidence="1">
    <location>
        <begin position="712"/>
        <end position="731"/>
    </location>
</feature>
<feature type="region of interest" description="Disordered" evidence="1">
    <location>
        <begin position="531"/>
        <end position="551"/>
    </location>
</feature>
<feature type="region of interest" description="Disordered" evidence="1">
    <location>
        <begin position="22"/>
        <end position="168"/>
    </location>
</feature>
<dbReference type="RefSeq" id="XP_001486915.2">
    <property type="nucleotide sequence ID" value="XM_001486865.1"/>
</dbReference>
<feature type="compositionally biased region" description="Polar residues" evidence="1">
    <location>
        <begin position="777"/>
        <end position="788"/>
    </location>
</feature>
<sequence length="819" mass="91340">MVDPKDDPEADQDDLALGAMIAQSVQSLAEAQSSENPPESPEKLHVEDDDDELDLQKAISQAMQSVQAEVGHNVEHTNDTNNENMAQNDQDRNKNDQNNQNDEPQIEPQNDYNDSSAAIENALADTLMEEGRQGEPEEKEVHGSSTTNISENSANLPNSSSHDDETDDALTSAIGDALRTVGRYDETDDLVRAIGSAMDGEKSHNHDENHHEKSTSDHQETNDDHLNSVISSSLQQVLKHDHEDMDSAIADAFKSALREEEDISSIVQNIVSRATDTEISKETLRDIASEITSQVQRHEKEVPHIDDQVLAHFQKEAYQDHDDHVVDPELANLSRSSTTAEPSHEDHQSSARSSAATNALLAKILPSTTASFLESLDTSKDIDLKDKPLSIAETLARRRASMRPAGTSMDSSNLLQTSGSVSSLISSLSSRIHAGGTNNLLQAIRQMTSTFSPAKTTTTDIISSMSTHEREDLVFRLVIAQRFLREGPAADLVTRAIDLVRGPDRLPDMSQDSIENSVSSEMVAALDSSLNSALSSERKSTSVKPEVDSPEYKERIRIENRERKKRWREENAERNRDNDLRSRVLKRASLMFGDNDSAEKRAWAEEEFNRRKVKRLAKQQKEDDKPRENRRPEKNPELTKPLHDVFHILSDLNTDSFALVPAVSACTATIASVYAFRNGTDLKTVEPAVLTTMAQLMEAQRMRWGEPVQKSDLPEPKRLRPNYKPHEDKPEILNPPNQPMETPHYIQHSPALPSSVISHHSRPLRMPSYRPKDPPQLTKSSPFLSNKQGRLEAPKGLRKPGSFQRPQKMGRLGTPPVFK</sequence>
<dbReference type="OMA" id="HEPTDEI"/>
<feature type="compositionally biased region" description="Polar residues" evidence="1">
    <location>
        <begin position="143"/>
        <end position="160"/>
    </location>
</feature>
<feature type="compositionally biased region" description="Polar residues" evidence="1">
    <location>
        <begin position="23"/>
        <end position="37"/>
    </location>
</feature>
<dbReference type="EMBL" id="CH408155">
    <property type="protein sequence ID" value="EDK36194.2"/>
    <property type="molecule type" value="Genomic_DNA"/>
</dbReference>
<protein>
    <recommendedName>
        <fullName evidence="2">DUF3020 domain-containing protein</fullName>
    </recommendedName>
</protein>
<feature type="compositionally biased region" description="Polar residues" evidence="1">
    <location>
        <begin position="107"/>
        <end position="118"/>
    </location>
</feature>
<name>A5DAI7_PICGU</name>
<dbReference type="InterPro" id="IPR021386">
    <property type="entry name" value="SPP41_DUF3020"/>
</dbReference>
<evidence type="ECO:0000313" key="3">
    <source>
        <dbReference type="EMBL" id="EDK36194.2"/>
    </source>
</evidence>
<feature type="domain" description="DUF3020" evidence="2">
    <location>
        <begin position="560"/>
        <end position="608"/>
    </location>
</feature>
<evidence type="ECO:0000313" key="4">
    <source>
        <dbReference type="Proteomes" id="UP000001997"/>
    </source>
</evidence>
<dbReference type="GeneID" id="5129304"/>
<dbReference type="VEuPathDB" id="FungiDB:PGUG_00292"/>
<dbReference type="Proteomes" id="UP000001997">
    <property type="component" value="Unassembled WGS sequence"/>
</dbReference>
<feature type="region of interest" description="Disordered" evidence="1">
    <location>
        <begin position="333"/>
        <end position="354"/>
    </location>
</feature>
<dbReference type="AlphaFoldDB" id="A5DAI7"/>
<feature type="compositionally biased region" description="Basic and acidic residues" evidence="1">
    <location>
        <begin position="536"/>
        <end position="551"/>
    </location>
</feature>
<gene>
    <name evidence="3" type="ORF">PGUG_00292</name>
</gene>
<feature type="compositionally biased region" description="Polar residues" evidence="1">
    <location>
        <begin position="58"/>
        <end position="67"/>
    </location>
</feature>
<feature type="compositionally biased region" description="Basic and acidic residues" evidence="1">
    <location>
        <begin position="129"/>
        <end position="142"/>
    </location>
</feature>
<dbReference type="InParanoid" id="A5DAI7"/>
<dbReference type="KEGG" id="pgu:PGUG_00292"/>
<feature type="region of interest" description="Disordered" evidence="1">
    <location>
        <begin position="705"/>
        <end position="819"/>
    </location>
</feature>
<feature type="region of interest" description="Disordered" evidence="1">
    <location>
        <begin position="199"/>
        <end position="224"/>
    </location>
</feature>
<evidence type="ECO:0000256" key="1">
    <source>
        <dbReference type="SAM" id="MobiDB-lite"/>
    </source>
</evidence>
<reference evidence="3 4" key="1">
    <citation type="journal article" date="2009" name="Nature">
        <title>Evolution of pathogenicity and sexual reproduction in eight Candida genomes.</title>
        <authorList>
            <person name="Butler G."/>
            <person name="Rasmussen M.D."/>
            <person name="Lin M.F."/>
            <person name="Santos M.A."/>
            <person name="Sakthikumar S."/>
            <person name="Munro C.A."/>
            <person name="Rheinbay E."/>
            <person name="Grabherr M."/>
            <person name="Forche A."/>
            <person name="Reedy J.L."/>
            <person name="Agrafioti I."/>
            <person name="Arnaud M.B."/>
            <person name="Bates S."/>
            <person name="Brown A.J."/>
            <person name="Brunke S."/>
            <person name="Costanzo M.C."/>
            <person name="Fitzpatrick D.A."/>
            <person name="de Groot P.W."/>
            <person name="Harris D."/>
            <person name="Hoyer L.L."/>
            <person name="Hube B."/>
            <person name="Klis F.M."/>
            <person name="Kodira C."/>
            <person name="Lennard N."/>
            <person name="Logue M.E."/>
            <person name="Martin R."/>
            <person name="Neiman A.M."/>
            <person name="Nikolaou E."/>
            <person name="Quail M.A."/>
            <person name="Quinn J."/>
            <person name="Santos M.C."/>
            <person name="Schmitzberger F.F."/>
            <person name="Sherlock G."/>
            <person name="Shah P."/>
            <person name="Silverstein K.A."/>
            <person name="Skrzypek M.S."/>
            <person name="Soll D."/>
            <person name="Staggs R."/>
            <person name="Stansfield I."/>
            <person name="Stumpf M.P."/>
            <person name="Sudbery P.E."/>
            <person name="Srikantha T."/>
            <person name="Zeng Q."/>
            <person name="Berman J."/>
            <person name="Berriman M."/>
            <person name="Heitman J."/>
            <person name="Gow N.A."/>
            <person name="Lorenz M.C."/>
            <person name="Birren B.W."/>
            <person name="Kellis M."/>
            <person name="Cuomo C.A."/>
        </authorList>
    </citation>
    <scope>NUCLEOTIDE SEQUENCE [LARGE SCALE GENOMIC DNA]</scope>
    <source>
        <strain evidence="4">ATCC 6260 / CBS 566 / DSM 6381 / JCM 1539 / NBRC 10279 / NRRL Y-324</strain>
    </source>
</reference>
<dbReference type="HOGENOM" id="CLU_345154_0_0_1"/>
<dbReference type="OrthoDB" id="5595797at2759"/>
<dbReference type="Pfam" id="PF11223">
    <property type="entry name" value="DUF3020"/>
    <property type="match status" value="1"/>
</dbReference>
<dbReference type="eggNOG" id="ENOG502S97X">
    <property type="taxonomic scope" value="Eukaryota"/>
</dbReference>
<proteinExistence type="predicted"/>
<feature type="compositionally biased region" description="Basic and acidic residues" evidence="1">
    <location>
        <begin position="619"/>
        <end position="639"/>
    </location>
</feature>
<evidence type="ECO:0000259" key="2">
    <source>
        <dbReference type="Pfam" id="PF11223"/>
    </source>
</evidence>
<organism evidence="3 4">
    <name type="scientific">Meyerozyma guilliermondii (strain ATCC 6260 / CBS 566 / DSM 6381 / JCM 1539 / NBRC 10279 / NRRL Y-324)</name>
    <name type="common">Yeast</name>
    <name type="synonym">Candida guilliermondii</name>
    <dbReference type="NCBI Taxonomy" id="294746"/>
    <lineage>
        <taxon>Eukaryota</taxon>
        <taxon>Fungi</taxon>
        <taxon>Dikarya</taxon>
        <taxon>Ascomycota</taxon>
        <taxon>Saccharomycotina</taxon>
        <taxon>Pichiomycetes</taxon>
        <taxon>Debaryomycetaceae</taxon>
        <taxon>Meyerozyma</taxon>
    </lineage>
</organism>
<accession>A5DAI7</accession>
<keyword evidence="4" id="KW-1185">Reference proteome</keyword>